<dbReference type="Pfam" id="PF08447">
    <property type="entry name" value="PAS_3"/>
    <property type="match status" value="1"/>
</dbReference>
<keyword evidence="6" id="KW-1185">Reference proteome</keyword>
<dbReference type="InterPro" id="IPR004089">
    <property type="entry name" value="MCPsignal_dom"/>
</dbReference>
<reference evidence="5 6" key="1">
    <citation type="submission" date="2018-04" db="EMBL/GenBank/DDBJ databases">
        <title>Genomic Encyclopedia of Archaeal and Bacterial Type Strains, Phase II (KMG-II): from individual species to whole genera.</title>
        <authorList>
            <person name="Goeker M."/>
        </authorList>
    </citation>
    <scope>NUCLEOTIDE SEQUENCE [LARGE SCALE GENOMIC DNA]</scope>
    <source>
        <strain evidence="5 6">DSM 25521</strain>
    </source>
</reference>
<dbReference type="InterPro" id="IPR000700">
    <property type="entry name" value="PAS-assoc_C"/>
</dbReference>
<dbReference type="PROSITE" id="PS50112">
    <property type="entry name" value="PAS"/>
    <property type="match status" value="2"/>
</dbReference>
<evidence type="ECO:0000313" key="5">
    <source>
        <dbReference type="EMBL" id="PTM61784.1"/>
    </source>
</evidence>
<dbReference type="Gene3D" id="3.30.450.20">
    <property type="entry name" value="PAS domain"/>
    <property type="match status" value="2"/>
</dbReference>
<feature type="domain" description="PAC" evidence="4">
    <location>
        <begin position="83"/>
        <end position="135"/>
    </location>
</feature>
<feature type="domain" description="PAS" evidence="3">
    <location>
        <begin position="24"/>
        <end position="54"/>
    </location>
</feature>
<dbReference type="GO" id="GO:0004888">
    <property type="term" value="F:transmembrane signaling receptor activity"/>
    <property type="evidence" value="ECO:0007669"/>
    <property type="project" value="InterPro"/>
</dbReference>
<dbReference type="PRINTS" id="PR00260">
    <property type="entry name" value="CHEMTRNSDUCR"/>
</dbReference>
<dbReference type="PROSITE" id="PS50111">
    <property type="entry name" value="CHEMOTAXIS_TRANSDUC_2"/>
    <property type="match status" value="1"/>
</dbReference>
<dbReference type="InterPro" id="IPR000014">
    <property type="entry name" value="PAS"/>
</dbReference>
<dbReference type="GO" id="GO:0016020">
    <property type="term" value="C:membrane"/>
    <property type="evidence" value="ECO:0007669"/>
    <property type="project" value="InterPro"/>
</dbReference>
<dbReference type="SMART" id="SM00086">
    <property type="entry name" value="PAC"/>
    <property type="match status" value="2"/>
</dbReference>
<dbReference type="RefSeq" id="WP_108174228.1">
    <property type="nucleotide sequence ID" value="NZ_PZZL01000001.1"/>
</dbReference>
<dbReference type="PANTHER" id="PTHR24422">
    <property type="entry name" value="CHEMOTAXIS PROTEIN METHYLTRANSFERASE"/>
    <property type="match status" value="1"/>
</dbReference>
<dbReference type="PROSITE" id="PS50113">
    <property type="entry name" value="PAC"/>
    <property type="match status" value="2"/>
</dbReference>
<accession>A0A2T4ZII9</accession>
<dbReference type="SMART" id="SM00091">
    <property type="entry name" value="PAS"/>
    <property type="match status" value="2"/>
</dbReference>
<evidence type="ECO:0000259" key="3">
    <source>
        <dbReference type="PROSITE" id="PS50112"/>
    </source>
</evidence>
<dbReference type="InterPro" id="IPR013655">
    <property type="entry name" value="PAS_fold_3"/>
</dbReference>
<gene>
    <name evidence="5" type="ORF">C8P69_101455</name>
</gene>
<dbReference type="AlphaFoldDB" id="A0A2T4ZII9"/>
<proteinExistence type="predicted"/>
<dbReference type="InterPro" id="IPR004090">
    <property type="entry name" value="Chemotax_Me-accpt_rcpt"/>
</dbReference>
<dbReference type="GO" id="GO:0007165">
    <property type="term" value="P:signal transduction"/>
    <property type="evidence" value="ECO:0007669"/>
    <property type="project" value="UniProtKB-KW"/>
</dbReference>
<dbReference type="EMBL" id="PZZL01000001">
    <property type="protein sequence ID" value="PTM61784.1"/>
    <property type="molecule type" value="Genomic_DNA"/>
</dbReference>
<evidence type="ECO:0000313" key="6">
    <source>
        <dbReference type="Proteomes" id="UP000241808"/>
    </source>
</evidence>
<dbReference type="CDD" id="cd00130">
    <property type="entry name" value="PAS"/>
    <property type="match status" value="2"/>
</dbReference>
<dbReference type="SUPFAM" id="SSF55785">
    <property type="entry name" value="PYP-like sensor domain (PAS domain)"/>
    <property type="match status" value="2"/>
</dbReference>
<dbReference type="PANTHER" id="PTHR24422:SF10">
    <property type="entry name" value="CHEMOTAXIS PROTEIN METHYLTRANSFERASE 2"/>
    <property type="match status" value="1"/>
</dbReference>
<evidence type="ECO:0000259" key="4">
    <source>
        <dbReference type="PROSITE" id="PS50113"/>
    </source>
</evidence>
<dbReference type="InterPro" id="IPR035965">
    <property type="entry name" value="PAS-like_dom_sf"/>
</dbReference>
<feature type="domain" description="Methyl-accepting transducer" evidence="2">
    <location>
        <begin position="259"/>
        <end position="477"/>
    </location>
</feature>
<name>A0A2T4ZII9_9HYPH</name>
<dbReference type="NCBIfam" id="TIGR00229">
    <property type="entry name" value="sensory_box"/>
    <property type="match status" value="2"/>
</dbReference>
<protein>
    <submittedName>
        <fullName evidence="5">Methyl-accepting chemotaxis sensory transducer with Pas/Pac sensor</fullName>
    </submittedName>
</protein>
<dbReference type="GO" id="GO:0006935">
    <property type="term" value="P:chemotaxis"/>
    <property type="evidence" value="ECO:0007669"/>
    <property type="project" value="InterPro"/>
</dbReference>
<dbReference type="Gene3D" id="1.10.287.950">
    <property type="entry name" value="Methyl-accepting chemotaxis protein"/>
    <property type="match status" value="1"/>
</dbReference>
<evidence type="ECO:0000256" key="1">
    <source>
        <dbReference type="PROSITE-ProRule" id="PRU00284"/>
    </source>
</evidence>
<evidence type="ECO:0000259" key="2">
    <source>
        <dbReference type="PROSITE" id="PS50111"/>
    </source>
</evidence>
<dbReference type="InterPro" id="IPR050903">
    <property type="entry name" value="Bact_Chemotaxis_MeTrfase"/>
</dbReference>
<dbReference type="Pfam" id="PF08448">
    <property type="entry name" value="PAS_4"/>
    <property type="match status" value="1"/>
</dbReference>
<dbReference type="InterPro" id="IPR013656">
    <property type="entry name" value="PAS_4"/>
</dbReference>
<dbReference type="OrthoDB" id="9765776at2"/>
<comment type="caution">
    <text evidence="5">The sequence shown here is derived from an EMBL/GenBank/DDBJ whole genome shotgun (WGS) entry which is preliminary data.</text>
</comment>
<feature type="domain" description="PAS" evidence="3">
    <location>
        <begin position="146"/>
        <end position="202"/>
    </location>
</feature>
<dbReference type="Pfam" id="PF00015">
    <property type="entry name" value="MCPsignal"/>
    <property type="match status" value="1"/>
</dbReference>
<dbReference type="Proteomes" id="UP000241808">
    <property type="component" value="Unassembled WGS sequence"/>
</dbReference>
<keyword evidence="1" id="KW-0807">Transducer</keyword>
<sequence>MLNLFKSRDSRAARLAALDRVQAIIEFDLDGNILDANANFLGAVGYSLDEIKGRHHSIFVDETTRSSAEYRNFWSDLRGGAFNAGQFRRIAKGGREVWIEASYNPLLDSAGHPFGFVKFATDITRQKTEDAARAAEIAAIRRVQAVIAFDLDGTILEANDNFLSVMGYRLDEIVGRKHAMFVDPQTRDSVDYAAFWAALRRGEYQAAQFRRVGKGGKTVWIQASYNPIFDAAGRPVKVVKFATDISGQVALLDQLRGIIDTNFGQIDQAVGDTGAETSRALAAASATRDSVQGMAAATEELAASVAEISHMMSASQAATDTAFSRTDSAGGFAARLSEATVAMGGIVGLINTIAGQINLLALNATIESARAGEAGRGFAVVAQEVKNLANQAARATEQISAEINGVQGISSEVLQSLQDIRSAISVLRDGVVATAASVEEQSAVTRDMSQSMQQAARSTVDIFENIAGISSAVSQVSGAVASTREAAVVLAR</sequence>
<dbReference type="SMART" id="SM00283">
    <property type="entry name" value="MA"/>
    <property type="match status" value="1"/>
</dbReference>
<dbReference type="SUPFAM" id="SSF58104">
    <property type="entry name" value="Methyl-accepting chemotaxis protein (MCP) signaling domain"/>
    <property type="match status" value="1"/>
</dbReference>
<feature type="domain" description="PAC" evidence="4">
    <location>
        <begin position="205"/>
        <end position="257"/>
    </location>
</feature>
<dbReference type="InterPro" id="IPR001610">
    <property type="entry name" value="PAC"/>
</dbReference>
<organism evidence="5 6">
    <name type="scientific">Phreatobacter oligotrophus</name>
    <dbReference type="NCBI Taxonomy" id="1122261"/>
    <lineage>
        <taxon>Bacteria</taxon>
        <taxon>Pseudomonadati</taxon>
        <taxon>Pseudomonadota</taxon>
        <taxon>Alphaproteobacteria</taxon>
        <taxon>Hyphomicrobiales</taxon>
        <taxon>Phreatobacteraceae</taxon>
        <taxon>Phreatobacter</taxon>
    </lineage>
</organism>